<proteinExistence type="predicted"/>
<organism evidence="2 3">
    <name type="scientific">Neisseria elongata</name>
    <dbReference type="NCBI Taxonomy" id="495"/>
    <lineage>
        <taxon>Bacteria</taxon>
        <taxon>Pseudomonadati</taxon>
        <taxon>Pseudomonadota</taxon>
        <taxon>Betaproteobacteria</taxon>
        <taxon>Neisseriales</taxon>
        <taxon>Neisseriaceae</taxon>
        <taxon>Neisseria</taxon>
    </lineage>
</organism>
<dbReference type="GeneID" id="93353109"/>
<dbReference type="EMBL" id="UGQW01000002">
    <property type="protein sequence ID" value="STZ68596.1"/>
    <property type="molecule type" value="Genomic_DNA"/>
</dbReference>
<feature type="domain" description="Carrier" evidence="1">
    <location>
        <begin position="1"/>
        <end position="76"/>
    </location>
</feature>
<accession>A0A378U099</accession>
<reference evidence="2 3" key="1">
    <citation type="submission" date="2018-06" db="EMBL/GenBank/DDBJ databases">
        <authorList>
            <consortium name="Pathogen Informatics"/>
            <person name="Doyle S."/>
        </authorList>
    </citation>
    <scope>NUCLEOTIDE SEQUENCE [LARGE SCALE GENOMIC DNA]</scope>
    <source>
        <strain evidence="2 3">NCTC10660</strain>
    </source>
</reference>
<name>A0A378U099_NEIEL</name>
<dbReference type="SUPFAM" id="SSF47336">
    <property type="entry name" value="ACP-like"/>
    <property type="match status" value="1"/>
</dbReference>
<dbReference type="GO" id="GO:0016874">
    <property type="term" value="F:ligase activity"/>
    <property type="evidence" value="ECO:0007669"/>
    <property type="project" value="UniProtKB-KW"/>
</dbReference>
<dbReference type="InterPro" id="IPR036736">
    <property type="entry name" value="ACP-like_sf"/>
</dbReference>
<dbReference type="Pfam" id="PF00550">
    <property type="entry name" value="PP-binding"/>
    <property type="match status" value="1"/>
</dbReference>
<dbReference type="PROSITE" id="PS50075">
    <property type="entry name" value="CARRIER"/>
    <property type="match status" value="1"/>
</dbReference>
<evidence type="ECO:0000313" key="3">
    <source>
        <dbReference type="Proteomes" id="UP000254927"/>
    </source>
</evidence>
<dbReference type="AlphaFoldDB" id="A0A378U099"/>
<keyword evidence="2" id="KW-0436">Ligase</keyword>
<evidence type="ECO:0000259" key="1">
    <source>
        <dbReference type="PROSITE" id="PS50075"/>
    </source>
</evidence>
<evidence type="ECO:0000313" key="2">
    <source>
        <dbReference type="EMBL" id="STZ68596.1"/>
    </source>
</evidence>
<dbReference type="RefSeq" id="WP_074898424.1">
    <property type="nucleotide sequence ID" value="NZ_CP031252.1"/>
</dbReference>
<dbReference type="Gene3D" id="1.10.1200.10">
    <property type="entry name" value="ACP-like"/>
    <property type="match status" value="1"/>
</dbReference>
<sequence length="76" mass="8487">MSISKEVLALVSKAAQKQVSEHEELLASGLIDSISAMDLMLSIQEKFNVEIPFEQVVNIFANTSNIIEFVERNYKG</sequence>
<dbReference type="InterPro" id="IPR009081">
    <property type="entry name" value="PP-bd_ACP"/>
</dbReference>
<dbReference type="Proteomes" id="UP000254927">
    <property type="component" value="Unassembled WGS sequence"/>
</dbReference>
<protein>
    <submittedName>
        <fullName evidence="2">D-alanine--poly(Phosphoribitol) ligase subunit 2</fullName>
    </submittedName>
</protein>
<gene>
    <name evidence="2" type="ORF">NCTC10660_02123</name>
</gene>